<dbReference type="RefSeq" id="WP_013505046.1">
    <property type="nucleotide sequence ID" value="NC_014836.1"/>
</dbReference>
<dbReference type="HOGENOM" id="CLU_670354_0_0_0"/>
<name>E6W031_DESIS</name>
<evidence type="ECO:0000313" key="3">
    <source>
        <dbReference type="Proteomes" id="UP000002572"/>
    </source>
</evidence>
<organism evidence="2 3">
    <name type="scientific">Desulfurispirillum indicum (strain ATCC BAA-1389 / DSM 22839 / S5)</name>
    <dbReference type="NCBI Taxonomy" id="653733"/>
    <lineage>
        <taxon>Bacteria</taxon>
        <taxon>Pseudomonadati</taxon>
        <taxon>Chrysiogenota</taxon>
        <taxon>Chrysiogenia</taxon>
        <taxon>Chrysiogenales</taxon>
        <taxon>Chrysiogenaceae</taxon>
        <taxon>Desulfurispirillum</taxon>
    </lineage>
</organism>
<dbReference type="InParanoid" id="E6W031"/>
<feature type="domain" description="ORC1/DEAH AAA+ ATPase" evidence="1">
    <location>
        <begin position="42"/>
        <end position="216"/>
    </location>
</feature>
<dbReference type="eggNOG" id="COG1672">
    <property type="taxonomic scope" value="Bacteria"/>
</dbReference>
<dbReference type="InterPro" id="IPR049945">
    <property type="entry name" value="AAA_22"/>
</dbReference>
<accession>E6W031</accession>
<dbReference type="Pfam" id="PF13401">
    <property type="entry name" value="AAA_22"/>
    <property type="match status" value="1"/>
</dbReference>
<dbReference type="EMBL" id="CP002432">
    <property type="protein sequence ID" value="ADU65157.1"/>
    <property type="molecule type" value="Genomic_DNA"/>
</dbReference>
<proteinExistence type="predicted"/>
<dbReference type="Gene3D" id="3.40.50.300">
    <property type="entry name" value="P-loop containing nucleotide triphosphate hydrolases"/>
    <property type="match status" value="1"/>
</dbReference>
<dbReference type="GO" id="GO:0016887">
    <property type="term" value="F:ATP hydrolysis activity"/>
    <property type="evidence" value="ECO:0007669"/>
    <property type="project" value="InterPro"/>
</dbReference>
<dbReference type="SUPFAM" id="SSF52540">
    <property type="entry name" value="P-loop containing nucleoside triphosphate hydrolases"/>
    <property type="match status" value="1"/>
</dbReference>
<keyword evidence="3" id="KW-1185">Reference proteome</keyword>
<evidence type="ECO:0000313" key="2">
    <source>
        <dbReference type="EMBL" id="ADU65157.1"/>
    </source>
</evidence>
<gene>
    <name evidence="2" type="ordered locus">Selin_0403</name>
</gene>
<evidence type="ECO:0000259" key="1">
    <source>
        <dbReference type="Pfam" id="PF13401"/>
    </source>
</evidence>
<reference evidence="2 3" key="1">
    <citation type="submission" date="2010-12" db="EMBL/GenBank/DDBJ databases">
        <title>Complete sequence of Desulfurispirillum indicum S5.</title>
        <authorList>
            <consortium name="US DOE Joint Genome Institute"/>
            <person name="Lucas S."/>
            <person name="Copeland A."/>
            <person name="Lapidus A."/>
            <person name="Cheng J.-F."/>
            <person name="Goodwin L."/>
            <person name="Pitluck S."/>
            <person name="Chertkov O."/>
            <person name="Held B."/>
            <person name="Detter J.C."/>
            <person name="Han C."/>
            <person name="Tapia R."/>
            <person name="Land M."/>
            <person name="Hauser L."/>
            <person name="Kyrpides N."/>
            <person name="Ivanova N."/>
            <person name="Mikhailova N."/>
            <person name="Haggblom M."/>
            <person name="Rauschenbach I."/>
            <person name="Bini E."/>
            <person name="Woyke T."/>
        </authorList>
    </citation>
    <scope>NUCLEOTIDE SEQUENCE [LARGE SCALE GENOMIC DNA]</scope>
    <source>
        <strain evidence="3">ATCC BAA-1389 / DSM 22839 / S5</strain>
    </source>
</reference>
<dbReference type="InterPro" id="IPR027417">
    <property type="entry name" value="P-loop_NTPase"/>
</dbReference>
<dbReference type="AlphaFoldDB" id="E6W031"/>
<dbReference type="STRING" id="653733.Selin_0403"/>
<dbReference type="Proteomes" id="UP000002572">
    <property type="component" value="Chromosome"/>
</dbReference>
<sequence>MSKFTNPFKPTKPVYSGVFSGRYNELYKIDKSLRETKAGNPTNLLFVGERGIGKTSLLLYAKFIANGDILSMDQEKFNFLNVFITIDNRMNTTRFIQKLNIEIERQLRNENDVLQKVKDVWSFVKRLEVGGVKLNPAEIQDIVDNAIYSLVDTIKIICDDKTKKDGIVIFIDEADNSPEELQIGSFLKILNEKLISENCENVLFVMAGLPEVRNKLRESHQSSLRIFEELELATLSKQDTRAVIESGLTEVKNEQKVLIEIADAAVDTIYLISEGYPHFIQQLAYCAFEQNSDHIIDGHDVNESISNSLRLIGDRYYKDMFFNKILSESYRDVLVIMSEKGSDWITKEEIKKKFRGSEKTLNNAISALKTRNIILVKEGVKGYYRLQWIAFALWIKYFTQKDLSTEADKA</sequence>
<dbReference type="OrthoDB" id="2020141at2"/>
<dbReference type="KEGG" id="din:Selin_0403"/>
<protein>
    <recommendedName>
        <fullName evidence="1">ORC1/DEAH AAA+ ATPase domain-containing protein</fullName>
    </recommendedName>
</protein>
<dbReference type="PANTHER" id="PTHR34301">
    <property type="entry name" value="DNA-BINDING PROTEIN-RELATED"/>
    <property type="match status" value="1"/>
</dbReference>
<dbReference type="PANTHER" id="PTHR34301:SF8">
    <property type="entry name" value="ATPASE DOMAIN-CONTAINING PROTEIN"/>
    <property type="match status" value="1"/>
</dbReference>